<dbReference type="EMBL" id="CAJPVJ010006881">
    <property type="protein sequence ID" value="CAG2170814.1"/>
    <property type="molecule type" value="Genomic_DNA"/>
</dbReference>
<sequence>MAVHLIEHIFGCVAILIVTLLDFEEFTLAPPINGTCSNRLTDSLVITGATNFNDVGLPGDVYLDVDPNKSDQATNLRVTINNQVKLSRKWRIRVRQIENYSPLQAPSGALQYYTGLTATHPKMCSIKWTAINMDYG</sequence>
<evidence type="ECO:0000313" key="2">
    <source>
        <dbReference type="EMBL" id="CAD7653627.1"/>
    </source>
</evidence>
<keyword evidence="1" id="KW-0732">Signal</keyword>
<protein>
    <submittedName>
        <fullName evidence="2">Uncharacterized protein</fullName>
    </submittedName>
</protein>
<evidence type="ECO:0000256" key="1">
    <source>
        <dbReference type="SAM" id="SignalP"/>
    </source>
</evidence>
<dbReference type="EMBL" id="OC921706">
    <property type="protein sequence ID" value="CAD7653627.1"/>
    <property type="molecule type" value="Genomic_DNA"/>
</dbReference>
<keyword evidence="3" id="KW-1185">Reference proteome</keyword>
<dbReference type="Proteomes" id="UP000728032">
    <property type="component" value="Unassembled WGS sequence"/>
</dbReference>
<feature type="non-terminal residue" evidence="2">
    <location>
        <position position="136"/>
    </location>
</feature>
<evidence type="ECO:0000313" key="3">
    <source>
        <dbReference type="Proteomes" id="UP000728032"/>
    </source>
</evidence>
<name>A0A7R9M539_9ACAR</name>
<dbReference type="PANTHER" id="PTHR33236">
    <property type="entry name" value="INTRAFLAGELLAR TRANSPORT PROTEIN 122 FAMILY PROTEIN-RELATED"/>
    <property type="match status" value="1"/>
</dbReference>
<gene>
    <name evidence="2" type="ORF">ONB1V03_LOCUS10280</name>
</gene>
<dbReference type="OrthoDB" id="6337346at2759"/>
<feature type="signal peptide" evidence="1">
    <location>
        <begin position="1"/>
        <end position="29"/>
    </location>
</feature>
<dbReference type="AlphaFoldDB" id="A0A7R9M539"/>
<feature type="chain" id="PRO_5036403590" evidence="1">
    <location>
        <begin position="30"/>
        <end position="136"/>
    </location>
</feature>
<accession>A0A7R9M539</accession>
<organism evidence="2">
    <name type="scientific">Oppiella nova</name>
    <dbReference type="NCBI Taxonomy" id="334625"/>
    <lineage>
        <taxon>Eukaryota</taxon>
        <taxon>Metazoa</taxon>
        <taxon>Ecdysozoa</taxon>
        <taxon>Arthropoda</taxon>
        <taxon>Chelicerata</taxon>
        <taxon>Arachnida</taxon>
        <taxon>Acari</taxon>
        <taxon>Acariformes</taxon>
        <taxon>Sarcoptiformes</taxon>
        <taxon>Oribatida</taxon>
        <taxon>Brachypylina</taxon>
        <taxon>Oppioidea</taxon>
        <taxon>Oppiidae</taxon>
        <taxon>Oppiella</taxon>
    </lineage>
</organism>
<proteinExistence type="predicted"/>
<reference evidence="2" key="1">
    <citation type="submission" date="2020-11" db="EMBL/GenBank/DDBJ databases">
        <authorList>
            <person name="Tran Van P."/>
        </authorList>
    </citation>
    <scope>NUCLEOTIDE SEQUENCE</scope>
</reference>
<dbReference type="PANTHER" id="PTHR33236:SF5">
    <property type="entry name" value="CUB DOMAIN-CONTAINING PROTEIN"/>
    <property type="match status" value="1"/>
</dbReference>